<dbReference type="GO" id="GO:0043531">
    <property type="term" value="F:ADP binding"/>
    <property type="evidence" value="ECO:0007669"/>
    <property type="project" value="InterPro"/>
</dbReference>
<feature type="domain" description="NB-ARC" evidence="1">
    <location>
        <begin position="4"/>
        <end position="85"/>
    </location>
</feature>
<dbReference type="InterPro" id="IPR027417">
    <property type="entry name" value="P-loop_NTPase"/>
</dbReference>
<evidence type="ECO:0000313" key="3">
    <source>
        <dbReference type="Proteomes" id="UP001280121"/>
    </source>
</evidence>
<dbReference type="Pfam" id="PF00931">
    <property type="entry name" value="NB-ARC"/>
    <property type="match status" value="1"/>
</dbReference>
<reference evidence="2" key="1">
    <citation type="journal article" date="2023" name="Plant J.">
        <title>Genome sequences and population genomics provide insights into the demographic history, inbreeding, and mutation load of two 'living fossil' tree species of Dipteronia.</title>
        <authorList>
            <person name="Feng Y."/>
            <person name="Comes H.P."/>
            <person name="Chen J."/>
            <person name="Zhu S."/>
            <person name="Lu R."/>
            <person name="Zhang X."/>
            <person name="Li P."/>
            <person name="Qiu J."/>
            <person name="Olsen K.M."/>
            <person name="Qiu Y."/>
        </authorList>
    </citation>
    <scope>NUCLEOTIDE SEQUENCE</scope>
    <source>
        <strain evidence="2">KIB01</strain>
    </source>
</reference>
<keyword evidence="3" id="KW-1185">Reference proteome</keyword>
<dbReference type="Proteomes" id="UP001280121">
    <property type="component" value="Unassembled WGS sequence"/>
</dbReference>
<dbReference type="SUPFAM" id="SSF52540">
    <property type="entry name" value="P-loop containing nucleoside triphosphate hydrolases"/>
    <property type="match status" value="1"/>
</dbReference>
<dbReference type="Gene3D" id="1.10.8.430">
    <property type="entry name" value="Helical domain of apoptotic protease-activating factors"/>
    <property type="match status" value="1"/>
</dbReference>
<evidence type="ECO:0000313" key="2">
    <source>
        <dbReference type="EMBL" id="KAK2652786.1"/>
    </source>
</evidence>
<dbReference type="EMBL" id="JANJYI010000004">
    <property type="protein sequence ID" value="KAK2652786.1"/>
    <property type="molecule type" value="Genomic_DNA"/>
</dbReference>
<dbReference type="InterPro" id="IPR002182">
    <property type="entry name" value="NB-ARC"/>
</dbReference>
<dbReference type="InterPro" id="IPR044974">
    <property type="entry name" value="Disease_R_plants"/>
</dbReference>
<dbReference type="AlphaFoldDB" id="A0AAD9X4Q4"/>
<organism evidence="2 3">
    <name type="scientific">Dipteronia dyeriana</name>
    <dbReference type="NCBI Taxonomy" id="168575"/>
    <lineage>
        <taxon>Eukaryota</taxon>
        <taxon>Viridiplantae</taxon>
        <taxon>Streptophyta</taxon>
        <taxon>Embryophyta</taxon>
        <taxon>Tracheophyta</taxon>
        <taxon>Spermatophyta</taxon>
        <taxon>Magnoliopsida</taxon>
        <taxon>eudicotyledons</taxon>
        <taxon>Gunneridae</taxon>
        <taxon>Pentapetalae</taxon>
        <taxon>rosids</taxon>
        <taxon>malvids</taxon>
        <taxon>Sapindales</taxon>
        <taxon>Sapindaceae</taxon>
        <taxon>Hippocastanoideae</taxon>
        <taxon>Acereae</taxon>
        <taxon>Dipteronia</taxon>
    </lineage>
</organism>
<dbReference type="GO" id="GO:0098542">
    <property type="term" value="P:defense response to other organism"/>
    <property type="evidence" value="ECO:0007669"/>
    <property type="project" value="TreeGrafter"/>
</dbReference>
<dbReference type="InterPro" id="IPR042197">
    <property type="entry name" value="Apaf_helical"/>
</dbReference>
<comment type="caution">
    <text evidence="2">The sequence shown here is derived from an EMBL/GenBank/DDBJ whole genome shotgun (WGS) entry which is preliminary data.</text>
</comment>
<gene>
    <name evidence="2" type="ORF">Ddye_012642</name>
</gene>
<accession>A0AAD9X4Q4</accession>
<protein>
    <recommendedName>
        <fullName evidence="1">NB-ARC domain-containing protein</fullName>
    </recommendedName>
</protein>
<dbReference type="PANTHER" id="PTHR23155:SF955">
    <property type="entry name" value="AAA+ ATPASE DOMAIN-CONTAINING PROTEIN"/>
    <property type="match status" value="1"/>
</dbReference>
<dbReference type="PANTHER" id="PTHR23155">
    <property type="entry name" value="DISEASE RESISTANCE PROTEIN RP"/>
    <property type="match status" value="1"/>
</dbReference>
<evidence type="ECO:0000259" key="1">
    <source>
        <dbReference type="Pfam" id="PF00931"/>
    </source>
</evidence>
<sequence>MWIIIKLLNGARCLIVLEDVETPQILETVINPLCNKSLFDTRMILSTSNANKLPPETGSLALHLGRLNEEESWKLFLNKVRMKEDEVVNSDLISLKEEILKICGGLPSAIVLLAGLLYTKGRRYDDWYRVIESASNNKGDILALSYEDLPPEIKPCFLYMGIFPKKVEIPVRRLIHLWVAEGFVIPLLDPEETNGRKVL</sequence>
<proteinExistence type="predicted"/>
<name>A0AAD9X4Q4_9ROSI</name>